<keyword evidence="3" id="KW-1185">Reference proteome</keyword>
<accession>A0ABU3BDS4</accession>
<reference evidence="2 3" key="1">
    <citation type="submission" date="2023-09" db="EMBL/GenBank/DDBJ databases">
        <authorList>
            <person name="Rey-Velasco X."/>
        </authorList>
    </citation>
    <scope>NUCLEOTIDE SEQUENCE [LARGE SCALE GENOMIC DNA]</scope>
    <source>
        <strain evidence="2 3">P007</strain>
    </source>
</reference>
<dbReference type="Pfam" id="PF14092">
    <property type="entry name" value="DUF4270"/>
    <property type="match status" value="1"/>
</dbReference>
<sequence>MGIYKNVISAFAGVIILFAFLVSCEEELDTIGDGVIGGEPFNTASAEFEVFAFNKGLNAVQTNKMPLYQLGTYNDPIYGLREAKVTTQLTLPNLQGITEYGNLSADEELLQDNSGNNDTLPENEVVKEVILYIPYQQVPAASRDADNDGVQDEFDNDSTDPDTDEDGDGVTDNEERVAGTDPFNPDTDGDGIGDAEDESTIINSFPINFALDSIFSNSIRKDEIIGSTFGFKVERSTFFLRDLDPNTNFQEAQEYYSTQQFSPSFVSEVLADTTVTISSLEYLFFEEDDLDTEDEDESEVVETRLNPGIRIKLDTQFFQENFIDKEGSTEFQSQANFSDFIRGLHFTLTPPAGQDLMLLFDLSQANITVTYEFDDFVVDDSDTDADTTTGEIERVERDFTINFFQNINNNTNGNAVNTYIDEPYSSDIIASLDDDVSDSRIYLKGGSGSYAEINLFEEDNGTSIISEIKSNNWIINEANLVFYIDRSLIDSESNATEPPRLYLFELESLDPLYDITNETSTSITPLGQFLNYDGIIERDDDGNGVKYTVRLTEYVNDLILRDEENVTLGLTLSSDISITGALESQSTDMNNPSIPVLSNINPLGTVLFGPNVDLQDDDKKLKLEIFYTEAN</sequence>
<evidence type="ECO:0000313" key="3">
    <source>
        <dbReference type="Proteomes" id="UP001250662"/>
    </source>
</evidence>
<protein>
    <submittedName>
        <fullName evidence="2">DUF4270 family protein</fullName>
    </submittedName>
</protein>
<dbReference type="InterPro" id="IPR028974">
    <property type="entry name" value="TSP_type-3_rpt"/>
</dbReference>
<dbReference type="EMBL" id="JAVRHU010000001">
    <property type="protein sequence ID" value="MDT0620222.1"/>
    <property type="molecule type" value="Genomic_DNA"/>
</dbReference>
<gene>
    <name evidence="2" type="ORF">RM520_01220</name>
</gene>
<dbReference type="PROSITE" id="PS51257">
    <property type="entry name" value="PROKAR_LIPOPROTEIN"/>
    <property type="match status" value="1"/>
</dbReference>
<dbReference type="Proteomes" id="UP001250662">
    <property type="component" value="Unassembled WGS sequence"/>
</dbReference>
<evidence type="ECO:0000256" key="1">
    <source>
        <dbReference type="SAM" id="MobiDB-lite"/>
    </source>
</evidence>
<name>A0ABU3BDS4_9FLAO</name>
<evidence type="ECO:0000313" key="2">
    <source>
        <dbReference type="EMBL" id="MDT0620222.1"/>
    </source>
</evidence>
<dbReference type="Gene3D" id="4.10.1080.10">
    <property type="entry name" value="TSP type-3 repeat"/>
    <property type="match status" value="1"/>
</dbReference>
<dbReference type="InterPro" id="IPR025366">
    <property type="entry name" value="DUF4270"/>
</dbReference>
<organism evidence="2 3">
    <name type="scientific">Croceitalea vernalis</name>
    <dbReference type="NCBI Taxonomy" id="3075599"/>
    <lineage>
        <taxon>Bacteria</taxon>
        <taxon>Pseudomonadati</taxon>
        <taxon>Bacteroidota</taxon>
        <taxon>Flavobacteriia</taxon>
        <taxon>Flavobacteriales</taxon>
        <taxon>Flavobacteriaceae</taxon>
        <taxon>Croceitalea</taxon>
    </lineage>
</organism>
<feature type="compositionally biased region" description="Acidic residues" evidence="1">
    <location>
        <begin position="147"/>
        <end position="172"/>
    </location>
</feature>
<feature type="region of interest" description="Disordered" evidence="1">
    <location>
        <begin position="141"/>
        <end position="197"/>
    </location>
</feature>
<dbReference type="RefSeq" id="WP_311386686.1">
    <property type="nucleotide sequence ID" value="NZ_JAVRHU010000001.1"/>
</dbReference>
<proteinExistence type="predicted"/>
<comment type="caution">
    <text evidence="2">The sequence shown here is derived from an EMBL/GenBank/DDBJ whole genome shotgun (WGS) entry which is preliminary data.</text>
</comment>
<feature type="compositionally biased region" description="Acidic residues" evidence="1">
    <location>
        <begin position="187"/>
        <end position="197"/>
    </location>
</feature>